<feature type="region of interest" description="Disordered" evidence="1">
    <location>
        <begin position="1"/>
        <end position="22"/>
    </location>
</feature>
<sequence>MSSPRDSRGPGRRSARLSPQVGAVLRPELDSLAEDIAAQIRATIPEYAGAPEKDAPPELRAALEQSLRTFVDLITGTDGAEES</sequence>
<name>A0ABW3CLL1_9ACTN</name>
<organism evidence="3 4">
    <name type="scientific">Actinomadura adrarensis</name>
    <dbReference type="NCBI Taxonomy" id="1819600"/>
    <lineage>
        <taxon>Bacteria</taxon>
        <taxon>Bacillati</taxon>
        <taxon>Actinomycetota</taxon>
        <taxon>Actinomycetes</taxon>
        <taxon>Streptosporangiales</taxon>
        <taxon>Thermomonosporaceae</taxon>
        <taxon>Actinomadura</taxon>
    </lineage>
</organism>
<dbReference type="Pfam" id="PF25906">
    <property type="entry name" value="PucR-like_N"/>
    <property type="match status" value="1"/>
</dbReference>
<evidence type="ECO:0000313" key="4">
    <source>
        <dbReference type="Proteomes" id="UP001597083"/>
    </source>
</evidence>
<evidence type="ECO:0000313" key="3">
    <source>
        <dbReference type="EMBL" id="MFD0855278.1"/>
    </source>
</evidence>
<dbReference type="InterPro" id="IPR058663">
    <property type="entry name" value="PucR-like_N"/>
</dbReference>
<evidence type="ECO:0000259" key="2">
    <source>
        <dbReference type="Pfam" id="PF25906"/>
    </source>
</evidence>
<feature type="domain" description="PucR-like N-terminal" evidence="2">
    <location>
        <begin position="16"/>
        <end position="78"/>
    </location>
</feature>
<feature type="non-terminal residue" evidence="3">
    <location>
        <position position="83"/>
    </location>
</feature>
<gene>
    <name evidence="3" type="ORF">ACFQ07_23765</name>
</gene>
<keyword evidence="4" id="KW-1185">Reference proteome</keyword>
<protein>
    <recommendedName>
        <fullName evidence="2">PucR-like N-terminal domain-containing protein</fullName>
    </recommendedName>
</protein>
<reference evidence="4" key="1">
    <citation type="journal article" date="2019" name="Int. J. Syst. Evol. Microbiol.">
        <title>The Global Catalogue of Microorganisms (GCM) 10K type strain sequencing project: providing services to taxonomists for standard genome sequencing and annotation.</title>
        <authorList>
            <consortium name="The Broad Institute Genomics Platform"/>
            <consortium name="The Broad Institute Genome Sequencing Center for Infectious Disease"/>
            <person name="Wu L."/>
            <person name="Ma J."/>
        </authorList>
    </citation>
    <scope>NUCLEOTIDE SEQUENCE [LARGE SCALE GENOMIC DNA]</scope>
    <source>
        <strain evidence="4">JCM 31696</strain>
    </source>
</reference>
<evidence type="ECO:0000256" key="1">
    <source>
        <dbReference type="SAM" id="MobiDB-lite"/>
    </source>
</evidence>
<dbReference type="EMBL" id="JBHTIR010003486">
    <property type="protein sequence ID" value="MFD0855278.1"/>
    <property type="molecule type" value="Genomic_DNA"/>
</dbReference>
<comment type="caution">
    <text evidence="3">The sequence shown here is derived from an EMBL/GenBank/DDBJ whole genome shotgun (WGS) entry which is preliminary data.</text>
</comment>
<accession>A0ABW3CLL1</accession>
<proteinExistence type="predicted"/>
<dbReference type="Proteomes" id="UP001597083">
    <property type="component" value="Unassembled WGS sequence"/>
</dbReference>